<feature type="region of interest" description="Disordered" evidence="1">
    <location>
        <begin position="61"/>
        <end position="86"/>
    </location>
</feature>
<protein>
    <submittedName>
        <fullName evidence="2">Uncharacterized protein</fullName>
    </submittedName>
</protein>
<evidence type="ECO:0000256" key="1">
    <source>
        <dbReference type="SAM" id="MobiDB-lite"/>
    </source>
</evidence>
<dbReference type="PROSITE" id="PS51257">
    <property type="entry name" value="PROKAR_LIPOPROTEIN"/>
    <property type="match status" value="1"/>
</dbReference>
<dbReference type="EMBL" id="ML742379">
    <property type="protein sequence ID" value="KAE8145155.1"/>
    <property type="molecule type" value="Genomic_DNA"/>
</dbReference>
<sequence>MESLKNDSIAPMTYFDCPFLSTFSTGACLRTWRFNPRLTQSTSPPALHRLSFELPSMDGTEGLEVQSEVDPVDRSTSSPLLSLELL</sequence>
<evidence type="ECO:0000313" key="2">
    <source>
        <dbReference type="EMBL" id="KAE8145155.1"/>
    </source>
</evidence>
<keyword evidence="3" id="KW-1185">Reference proteome</keyword>
<name>A0A5N6TFK8_ASPAV</name>
<proteinExistence type="predicted"/>
<organism evidence="2 3">
    <name type="scientific">Aspergillus avenaceus</name>
    <dbReference type="NCBI Taxonomy" id="36643"/>
    <lineage>
        <taxon>Eukaryota</taxon>
        <taxon>Fungi</taxon>
        <taxon>Dikarya</taxon>
        <taxon>Ascomycota</taxon>
        <taxon>Pezizomycotina</taxon>
        <taxon>Eurotiomycetes</taxon>
        <taxon>Eurotiomycetidae</taxon>
        <taxon>Eurotiales</taxon>
        <taxon>Aspergillaceae</taxon>
        <taxon>Aspergillus</taxon>
        <taxon>Aspergillus subgen. Circumdati</taxon>
    </lineage>
</organism>
<evidence type="ECO:0000313" key="3">
    <source>
        <dbReference type="Proteomes" id="UP000325780"/>
    </source>
</evidence>
<feature type="non-terminal residue" evidence="2">
    <location>
        <position position="86"/>
    </location>
</feature>
<dbReference type="Proteomes" id="UP000325780">
    <property type="component" value="Unassembled WGS sequence"/>
</dbReference>
<feature type="compositionally biased region" description="Low complexity" evidence="1">
    <location>
        <begin position="75"/>
        <end position="86"/>
    </location>
</feature>
<dbReference type="AlphaFoldDB" id="A0A5N6TFK8"/>
<accession>A0A5N6TFK8</accession>
<reference evidence="2 3" key="1">
    <citation type="submission" date="2019-04" db="EMBL/GenBank/DDBJ databases">
        <title>Friends and foes A comparative genomics study of 23 Aspergillus species from section Flavi.</title>
        <authorList>
            <consortium name="DOE Joint Genome Institute"/>
            <person name="Kjaerbolling I."/>
            <person name="Vesth T."/>
            <person name="Frisvad J.C."/>
            <person name="Nybo J.L."/>
            <person name="Theobald S."/>
            <person name="Kildgaard S."/>
            <person name="Isbrandt T."/>
            <person name="Kuo A."/>
            <person name="Sato A."/>
            <person name="Lyhne E.K."/>
            <person name="Kogle M.E."/>
            <person name="Wiebenga A."/>
            <person name="Kun R.S."/>
            <person name="Lubbers R.J."/>
            <person name="Makela M.R."/>
            <person name="Barry K."/>
            <person name="Chovatia M."/>
            <person name="Clum A."/>
            <person name="Daum C."/>
            <person name="Haridas S."/>
            <person name="He G."/>
            <person name="LaButti K."/>
            <person name="Lipzen A."/>
            <person name="Mondo S."/>
            <person name="Riley R."/>
            <person name="Salamov A."/>
            <person name="Simmons B.A."/>
            <person name="Magnuson J.K."/>
            <person name="Henrissat B."/>
            <person name="Mortensen U.H."/>
            <person name="Larsen T.O."/>
            <person name="Devries R.P."/>
            <person name="Grigoriev I.V."/>
            <person name="Machida M."/>
            <person name="Baker S.E."/>
            <person name="Andersen M.R."/>
        </authorList>
    </citation>
    <scope>NUCLEOTIDE SEQUENCE [LARGE SCALE GENOMIC DNA]</scope>
    <source>
        <strain evidence="2 3">IBT 18842</strain>
    </source>
</reference>
<gene>
    <name evidence="2" type="ORF">BDV25DRAFT_165265</name>
</gene>